<proteinExistence type="predicted"/>
<keyword evidence="3" id="KW-1185">Reference proteome</keyword>
<dbReference type="AlphaFoldDB" id="A0A6J8CFJ6"/>
<feature type="region of interest" description="Disordered" evidence="1">
    <location>
        <begin position="1"/>
        <end position="46"/>
    </location>
</feature>
<organism evidence="2 3">
    <name type="scientific">Mytilus coruscus</name>
    <name type="common">Sea mussel</name>
    <dbReference type="NCBI Taxonomy" id="42192"/>
    <lineage>
        <taxon>Eukaryota</taxon>
        <taxon>Metazoa</taxon>
        <taxon>Spiralia</taxon>
        <taxon>Lophotrochozoa</taxon>
        <taxon>Mollusca</taxon>
        <taxon>Bivalvia</taxon>
        <taxon>Autobranchia</taxon>
        <taxon>Pteriomorphia</taxon>
        <taxon>Mytilida</taxon>
        <taxon>Mytiloidea</taxon>
        <taxon>Mytilidae</taxon>
        <taxon>Mytilinae</taxon>
        <taxon>Mytilus</taxon>
    </lineage>
</organism>
<accession>A0A6J8CFJ6</accession>
<feature type="compositionally biased region" description="Basic and acidic residues" evidence="1">
    <location>
        <begin position="25"/>
        <end position="41"/>
    </location>
</feature>
<dbReference type="Proteomes" id="UP000507470">
    <property type="component" value="Unassembled WGS sequence"/>
</dbReference>
<dbReference type="EMBL" id="CACVKT020005457">
    <property type="protein sequence ID" value="CAC5395288.1"/>
    <property type="molecule type" value="Genomic_DNA"/>
</dbReference>
<evidence type="ECO:0000313" key="2">
    <source>
        <dbReference type="EMBL" id="CAC5395288.1"/>
    </source>
</evidence>
<feature type="compositionally biased region" description="Basic residues" evidence="1">
    <location>
        <begin position="1"/>
        <end position="15"/>
    </location>
</feature>
<name>A0A6J8CFJ6_MYTCO</name>
<evidence type="ECO:0000256" key="1">
    <source>
        <dbReference type="SAM" id="MobiDB-lite"/>
    </source>
</evidence>
<dbReference type="OrthoDB" id="10035003at2759"/>
<protein>
    <submittedName>
        <fullName evidence="2">Uncharacterized protein</fullName>
    </submittedName>
</protein>
<reference evidence="2 3" key="1">
    <citation type="submission" date="2020-06" db="EMBL/GenBank/DDBJ databases">
        <authorList>
            <person name="Li R."/>
            <person name="Bekaert M."/>
        </authorList>
    </citation>
    <scope>NUCLEOTIDE SEQUENCE [LARGE SCALE GENOMIC DNA]</scope>
    <source>
        <strain evidence="3">wild</strain>
    </source>
</reference>
<evidence type="ECO:0000313" key="3">
    <source>
        <dbReference type="Proteomes" id="UP000507470"/>
    </source>
</evidence>
<dbReference type="SUPFAM" id="SSF52266">
    <property type="entry name" value="SGNH hydrolase"/>
    <property type="match status" value="1"/>
</dbReference>
<gene>
    <name evidence="2" type="ORF">MCOR_29973</name>
</gene>
<sequence>MPGRKKSPTRGKKSPARVQCVNKRRMADSQEPTIEHNERSANKSHGWGTYDEQFRLRNAQRPQSCWAVINQDLWSFYITAMRDQDQNNDNKVFVGDEGQTTVWILGSSIPYWAGVTAASRPGDKNLNLKRIGVEVQWITKSGMKWKDLDSTFENEIKKRPTPNYIFVHLGAN</sequence>